<comment type="caution">
    <text evidence="1">The sequence shown here is derived from an EMBL/GenBank/DDBJ whole genome shotgun (WGS) entry which is preliminary data.</text>
</comment>
<organism evidence="1">
    <name type="scientific">marine sediment metagenome</name>
    <dbReference type="NCBI Taxonomy" id="412755"/>
    <lineage>
        <taxon>unclassified sequences</taxon>
        <taxon>metagenomes</taxon>
        <taxon>ecological metagenomes</taxon>
    </lineage>
</organism>
<feature type="non-terminal residue" evidence="1">
    <location>
        <position position="1"/>
    </location>
</feature>
<evidence type="ECO:0000313" key="1">
    <source>
        <dbReference type="EMBL" id="GAG18851.1"/>
    </source>
</evidence>
<accession>X0X1G4</accession>
<dbReference type="EMBL" id="BARS01032820">
    <property type="protein sequence ID" value="GAG18851.1"/>
    <property type="molecule type" value="Genomic_DNA"/>
</dbReference>
<name>X0X1G4_9ZZZZ</name>
<sequence>YFTENATIREINTTRRDGTSVTWNMYQDANSSTLTTKVMSSNQTTSTENTVTLDVPDDTALITAGDFLSIKIISQVGDPTQFHATVRYTTA</sequence>
<reference evidence="1" key="1">
    <citation type="journal article" date="2014" name="Front. Microbiol.">
        <title>High frequency of phylogenetically diverse reductive dehalogenase-homologous genes in deep subseafloor sedimentary metagenomes.</title>
        <authorList>
            <person name="Kawai M."/>
            <person name="Futagami T."/>
            <person name="Toyoda A."/>
            <person name="Takaki Y."/>
            <person name="Nishi S."/>
            <person name="Hori S."/>
            <person name="Arai W."/>
            <person name="Tsubouchi T."/>
            <person name="Morono Y."/>
            <person name="Uchiyama I."/>
            <person name="Ito T."/>
            <person name="Fujiyama A."/>
            <person name="Inagaki F."/>
            <person name="Takami H."/>
        </authorList>
    </citation>
    <scope>NUCLEOTIDE SEQUENCE</scope>
    <source>
        <strain evidence="1">Expedition CK06-06</strain>
    </source>
</reference>
<protein>
    <submittedName>
        <fullName evidence="1">Uncharacterized protein</fullName>
    </submittedName>
</protein>
<dbReference type="AlphaFoldDB" id="X0X1G4"/>
<gene>
    <name evidence="1" type="ORF">S01H1_50902</name>
</gene>
<proteinExistence type="predicted"/>